<organism evidence="1 2">
    <name type="scientific">Sphaerobolus stellatus (strain SS14)</name>
    <dbReference type="NCBI Taxonomy" id="990650"/>
    <lineage>
        <taxon>Eukaryota</taxon>
        <taxon>Fungi</taxon>
        <taxon>Dikarya</taxon>
        <taxon>Basidiomycota</taxon>
        <taxon>Agaricomycotina</taxon>
        <taxon>Agaricomycetes</taxon>
        <taxon>Phallomycetidae</taxon>
        <taxon>Geastrales</taxon>
        <taxon>Sphaerobolaceae</taxon>
        <taxon>Sphaerobolus</taxon>
    </lineage>
</organism>
<gene>
    <name evidence="1" type="ORF">M422DRAFT_31783</name>
</gene>
<evidence type="ECO:0000313" key="2">
    <source>
        <dbReference type="Proteomes" id="UP000054279"/>
    </source>
</evidence>
<dbReference type="HOGENOM" id="CLU_2814070_0_0_1"/>
<sequence>MPGSATHKANPDQVLYGTYDDTVPEENGIQFTDQAAENYVSWNYQNIPCSSVVDGNYLPPYILPYTK</sequence>
<evidence type="ECO:0000313" key="1">
    <source>
        <dbReference type="EMBL" id="KIJ41436.1"/>
    </source>
</evidence>
<dbReference type="Proteomes" id="UP000054279">
    <property type="component" value="Unassembled WGS sequence"/>
</dbReference>
<dbReference type="AlphaFoldDB" id="A0A0C9VTK0"/>
<protein>
    <submittedName>
        <fullName evidence="1">Uncharacterized protein</fullName>
    </submittedName>
</protein>
<reference evidence="1 2" key="1">
    <citation type="submission" date="2014-06" db="EMBL/GenBank/DDBJ databases">
        <title>Evolutionary Origins and Diversification of the Mycorrhizal Mutualists.</title>
        <authorList>
            <consortium name="DOE Joint Genome Institute"/>
            <consortium name="Mycorrhizal Genomics Consortium"/>
            <person name="Kohler A."/>
            <person name="Kuo A."/>
            <person name="Nagy L.G."/>
            <person name="Floudas D."/>
            <person name="Copeland A."/>
            <person name="Barry K.W."/>
            <person name="Cichocki N."/>
            <person name="Veneault-Fourrey C."/>
            <person name="LaButti K."/>
            <person name="Lindquist E.A."/>
            <person name="Lipzen A."/>
            <person name="Lundell T."/>
            <person name="Morin E."/>
            <person name="Murat C."/>
            <person name="Riley R."/>
            <person name="Ohm R."/>
            <person name="Sun H."/>
            <person name="Tunlid A."/>
            <person name="Henrissat B."/>
            <person name="Grigoriev I.V."/>
            <person name="Hibbett D.S."/>
            <person name="Martin F."/>
        </authorList>
    </citation>
    <scope>NUCLEOTIDE SEQUENCE [LARGE SCALE GENOMIC DNA]</scope>
    <source>
        <strain evidence="1 2">SS14</strain>
    </source>
</reference>
<name>A0A0C9VTK0_SPHS4</name>
<proteinExistence type="predicted"/>
<accession>A0A0C9VTK0</accession>
<keyword evidence="2" id="KW-1185">Reference proteome</keyword>
<dbReference type="EMBL" id="KN837137">
    <property type="protein sequence ID" value="KIJ41436.1"/>
    <property type="molecule type" value="Genomic_DNA"/>
</dbReference>